<dbReference type="Proteomes" id="UP000824596">
    <property type="component" value="Unassembled WGS sequence"/>
</dbReference>
<dbReference type="RefSeq" id="XP_044719542.1">
    <property type="nucleotide sequence ID" value="XM_044865580.1"/>
</dbReference>
<organism evidence="2 3">
    <name type="scientific">Hirsutella rhossiliensis</name>
    <dbReference type="NCBI Taxonomy" id="111463"/>
    <lineage>
        <taxon>Eukaryota</taxon>
        <taxon>Fungi</taxon>
        <taxon>Dikarya</taxon>
        <taxon>Ascomycota</taxon>
        <taxon>Pezizomycotina</taxon>
        <taxon>Sordariomycetes</taxon>
        <taxon>Hypocreomycetidae</taxon>
        <taxon>Hypocreales</taxon>
        <taxon>Ophiocordycipitaceae</taxon>
        <taxon>Hirsutella</taxon>
    </lineage>
</organism>
<dbReference type="GeneID" id="68356238"/>
<dbReference type="OrthoDB" id="8905873at2759"/>
<keyword evidence="2" id="KW-0378">Hydrolase</keyword>
<accession>A0A9P8SHC7</accession>
<dbReference type="GO" id="GO:0008237">
    <property type="term" value="F:metallopeptidase activity"/>
    <property type="evidence" value="ECO:0007669"/>
    <property type="project" value="UniProtKB-KW"/>
</dbReference>
<sequence length="563" mass="64129">MVAVSTASSLFVAIVPTKVVVNIKNTRLASSSQHQYHMQETKKIEELERRLREAEERIASEKQRAEKEQQRAEKEQQRAEEAERERQQERDRAEKEQQRAEKEQQRAEEAEEQTRPTTFDEYIAACHRHVFSQFTVERDRRLTSRGSVFDTLYECLPVDIRVFESQNFLAGLGRRVAQRSIADEKTLEYFMHNSVEDPVRVIMEQLRQIDEVCDAFDMGNGIVFENHPHAISDVAEEVVARENPSTPPQAPDHRRDLHQLRPDQICIYRSGDDPSPEKRTMIYVSEYKAPHKLTAPHLRAGLRPMNIYKEVVNRKTIPPSVDPDGRFEYHAERLTASALTQTYHYMIEGGLEYGLLTTGEATVFLKVDWAEPETLYYHLAEPGPEVLAHPEHMQSSSAVGQYLTFSLMALGRPGGRVEHGQDERDRATANLNRGGDAVEVEEATSATQLRLDEISRNHRTTSRDIGLRIRRAPLSGKEDVDNADNVDEAMQMCLDEVNESWHADPAKGLMRKWNGGTAPKHASLDWFGEVPSILDVPTRGVMAALEDALAHHIRSVILHGCNF</sequence>
<comment type="caution">
    <text evidence="2">The sequence shown here is derived from an EMBL/GenBank/DDBJ whole genome shotgun (WGS) entry which is preliminary data.</text>
</comment>
<feature type="region of interest" description="Disordered" evidence="1">
    <location>
        <begin position="55"/>
        <end position="117"/>
    </location>
</feature>
<dbReference type="EMBL" id="JAIZPD010000007">
    <property type="protein sequence ID" value="KAH0962029.1"/>
    <property type="molecule type" value="Genomic_DNA"/>
</dbReference>
<keyword evidence="2" id="KW-0482">Metalloprotease</keyword>
<feature type="compositionally biased region" description="Basic and acidic residues" evidence="1">
    <location>
        <begin position="55"/>
        <end position="114"/>
    </location>
</feature>
<name>A0A9P8SHC7_9HYPO</name>
<dbReference type="InterPro" id="IPR027267">
    <property type="entry name" value="AH/BAR_dom_sf"/>
</dbReference>
<evidence type="ECO:0000313" key="2">
    <source>
        <dbReference type="EMBL" id="KAH0962029.1"/>
    </source>
</evidence>
<evidence type="ECO:0000313" key="3">
    <source>
        <dbReference type="Proteomes" id="UP000824596"/>
    </source>
</evidence>
<dbReference type="Gene3D" id="1.20.1270.60">
    <property type="entry name" value="Arfaptin homology (AH) domain/BAR domain"/>
    <property type="match status" value="1"/>
</dbReference>
<keyword evidence="3" id="KW-1185">Reference proteome</keyword>
<proteinExistence type="predicted"/>
<protein>
    <submittedName>
        <fullName evidence="2">Metalloprotease-like protein</fullName>
    </submittedName>
</protein>
<evidence type="ECO:0000256" key="1">
    <source>
        <dbReference type="SAM" id="MobiDB-lite"/>
    </source>
</evidence>
<reference evidence="2" key="1">
    <citation type="submission" date="2021-09" db="EMBL/GenBank/DDBJ databases">
        <title>A high-quality genome of the endoparasitic fungus Hirsutella rhossiliensis with a comparison of Hirsutella genomes reveals transposable elements contributing to genome size variation.</title>
        <authorList>
            <person name="Lin R."/>
            <person name="Jiao Y."/>
            <person name="Sun X."/>
            <person name="Ling J."/>
            <person name="Xie B."/>
            <person name="Cheng X."/>
        </authorList>
    </citation>
    <scope>NUCLEOTIDE SEQUENCE</scope>
    <source>
        <strain evidence="2">HR02</strain>
    </source>
</reference>
<keyword evidence="2" id="KW-0645">Protease</keyword>
<gene>
    <name evidence="2" type="ORF">HRG_07109</name>
</gene>
<dbReference type="AlphaFoldDB" id="A0A9P8SHC7"/>